<dbReference type="CDD" id="cd07557">
    <property type="entry name" value="trimeric_dUTPase"/>
    <property type="match status" value="1"/>
</dbReference>
<comment type="similarity">
    <text evidence="2">Belongs to the dUTPase family.</text>
</comment>
<evidence type="ECO:0000256" key="3">
    <source>
        <dbReference type="ARBA" id="ARBA00012379"/>
    </source>
</evidence>
<evidence type="ECO:0000256" key="8">
    <source>
        <dbReference type="ARBA" id="ARBA00023080"/>
    </source>
</evidence>
<evidence type="ECO:0000256" key="9">
    <source>
        <dbReference type="ARBA" id="ARBA00030698"/>
    </source>
</evidence>
<gene>
    <name evidence="11" type="primary">SOPV-ELK-031</name>
</gene>
<evidence type="ECO:0000256" key="2">
    <source>
        <dbReference type="ARBA" id="ARBA00006581"/>
    </source>
</evidence>
<dbReference type="KEGG" id="vg:36841028"/>
<reference evidence="11" key="1">
    <citation type="submission" date="2018-05" db="EMBL/GenBank/DDBJ databases">
        <title>Complete Genome Sequence of a Novel Sea Otter Poxvirus.</title>
        <authorList>
            <person name="Jacob J.M."/>
            <person name="Subramaniam K."/>
            <person name="Tu S.-L."/>
            <person name="Nielsen O."/>
            <person name="Tuomi P.A."/>
            <person name="Upton C."/>
            <person name="Waltzek T.B."/>
        </authorList>
    </citation>
    <scope>NUCLEOTIDE SEQUENCE [LARGE SCALE GENOMIC DNA]</scope>
    <source>
        <strain evidence="11">ELK</strain>
    </source>
</reference>
<dbReference type="GO" id="GO:0006226">
    <property type="term" value="P:dUMP biosynthetic process"/>
    <property type="evidence" value="ECO:0007669"/>
    <property type="project" value="InterPro"/>
</dbReference>
<dbReference type="GeneID" id="36841028"/>
<dbReference type="InterPro" id="IPR008181">
    <property type="entry name" value="dUTPase"/>
</dbReference>
<dbReference type="GO" id="GO:0046081">
    <property type="term" value="P:dUTP catabolic process"/>
    <property type="evidence" value="ECO:0007669"/>
    <property type="project" value="InterPro"/>
</dbReference>
<keyword evidence="7" id="KW-0460">Magnesium</keyword>
<dbReference type="OrthoDB" id="12539at10239"/>
<dbReference type="EC" id="3.6.1.23" evidence="3"/>
<dbReference type="PANTHER" id="PTHR11241">
    <property type="entry name" value="DEOXYURIDINE 5'-TRIPHOSPHATE NUCLEOTIDOHYDROLASE"/>
    <property type="match status" value="1"/>
</dbReference>
<keyword evidence="5" id="KW-0479">Metal-binding</keyword>
<organism evidence="11">
    <name type="scientific">Sea otter poxvirus</name>
    <dbReference type="NCBI Taxonomy" id="1416741"/>
    <lineage>
        <taxon>Viruses</taxon>
        <taxon>Varidnaviria</taxon>
        <taxon>Bamfordvirae</taxon>
        <taxon>Nucleocytoviricota</taxon>
        <taxon>Pokkesviricetes</taxon>
        <taxon>Chitovirales</taxon>
        <taxon>Poxviridae</taxon>
        <taxon>Chordopoxvirinae</taxon>
        <taxon>Mustelpoxvirus</taxon>
        <taxon>Mustelpoxvirus seaotterpox</taxon>
        <taxon>Sea otterpox virus</taxon>
    </lineage>
</organism>
<evidence type="ECO:0000256" key="5">
    <source>
        <dbReference type="ARBA" id="ARBA00022723"/>
    </source>
</evidence>
<dbReference type="InterPro" id="IPR036157">
    <property type="entry name" value="dUTPase-like_sf"/>
</dbReference>
<dbReference type="EMBL" id="MH427217">
    <property type="protein sequence ID" value="AWU47076.1"/>
    <property type="molecule type" value="Genomic_DNA"/>
</dbReference>
<sequence>MACERNHRLKVSLLSQTAKIPTRGTPQSAGYDLYSAHSYIIPSGGKCVVYTDLQIGVPDGCYGRIAPRSGLATKYFIDVGAGVIDSDYRGNVGIVLFNFGKNPFKIHVGDRVAQLICECIKIPQVEVVQAMQQSLRDTNGFGSTGIR</sequence>
<dbReference type="InterPro" id="IPR029054">
    <property type="entry name" value="dUTPase-like"/>
</dbReference>
<dbReference type="RefSeq" id="YP_009480569.1">
    <property type="nucleotide sequence ID" value="NC_037656.1"/>
</dbReference>
<keyword evidence="12" id="KW-1185">Reference proteome</keyword>
<dbReference type="InterPro" id="IPR033704">
    <property type="entry name" value="dUTPase_trimeric"/>
</dbReference>
<protein>
    <recommendedName>
        <fullName evidence="4">Deoxyuridine 5'-triphosphate nucleotidohydrolase</fullName>
        <ecNumber evidence="3">3.6.1.23</ecNumber>
    </recommendedName>
    <alternativeName>
        <fullName evidence="9">dUTP pyrophosphatase</fullName>
    </alternativeName>
</protein>
<evidence type="ECO:0000256" key="7">
    <source>
        <dbReference type="ARBA" id="ARBA00022842"/>
    </source>
</evidence>
<evidence type="ECO:0000313" key="12">
    <source>
        <dbReference type="Proteomes" id="UP000249273"/>
    </source>
</evidence>
<accession>A0A2U9QHL4</accession>
<proteinExistence type="inferred from homology"/>
<dbReference type="NCBIfam" id="TIGR00576">
    <property type="entry name" value="dut"/>
    <property type="match status" value="1"/>
</dbReference>
<keyword evidence="8" id="KW-0546">Nucleotide metabolism</keyword>
<dbReference type="Pfam" id="PF00692">
    <property type="entry name" value="dUTPase"/>
    <property type="match status" value="1"/>
</dbReference>
<comment type="function">
    <text evidence="1">This enzyme is involved in nucleotide metabolism: it produces dUMP, the immediate precursor of thymidine nucleotides and it decreases the intracellular concentration of dUTP so that uracil cannot be incorporated into DNA.</text>
</comment>
<name>A0A2U9QHL4_9POXV</name>
<dbReference type="SUPFAM" id="SSF51283">
    <property type="entry name" value="dUTPase-like"/>
    <property type="match status" value="1"/>
</dbReference>
<evidence type="ECO:0000259" key="10">
    <source>
        <dbReference type="Pfam" id="PF00692"/>
    </source>
</evidence>
<dbReference type="GO" id="GO:0004170">
    <property type="term" value="F:dUTP diphosphatase activity"/>
    <property type="evidence" value="ECO:0007669"/>
    <property type="project" value="UniProtKB-EC"/>
</dbReference>
<feature type="domain" description="dUTPase-like" evidence="10">
    <location>
        <begin position="18"/>
        <end position="145"/>
    </location>
</feature>
<evidence type="ECO:0000256" key="1">
    <source>
        <dbReference type="ARBA" id="ARBA00003495"/>
    </source>
</evidence>
<dbReference type="PANTHER" id="PTHR11241:SF0">
    <property type="entry name" value="DEOXYURIDINE 5'-TRIPHOSPHATE NUCLEOTIDOHYDROLASE"/>
    <property type="match status" value="1"/>
</dbReference>
<dbReference type="GO" id="GO:0000287">
    <property type="term" value="F:magnesium ion binding"/>
    <property type="evidence" value="ECO:0007669"/>
    <property type="project" value="InterPro"/>
</dbReference>
<dbReference type="Proteomes" id="UP000249273">
    <property type="component" value="Segment"/>
</dbReference>
<dbReference type="Gene3D" id="2.70.40.10">
    <property type="match status" value="1"/>
</dbReference>
<evidence type="ECO:0000256" key="4">
    <source>
        <dbReference type="ARBA" id="ARBA00021732"/>
    </source>
</evidence>
<dbReference type="NCBIfam" id="NF001862">
    <property type="entry name" value="PRK00601.1"/>
    <property type="match status" value="1"/>
</dbReference>
<evidence type="ECO:0000256" key="6">
    <source>
        <dbReference type="ARBA" id="ARBA00022801"/>
    </source>
</evidence>
<evidence type="ECO:0000313" key="11">
    <source>
        <dbReference type="EMBL" id="AWU47076.1"/>
    </source>
</evidence>
<keyword evidence="6" id="KW-0378">Hydrolase</keyword>